<keyword evidence="1" id="KW-0472">Membrane</keyword>
<reference evidence="2" key="2">
    <citation type="submission" date="2015-11" db="EMBL/GenBank/DDBJ databases">
        <authorList>
            <person name="Zhang Y."/>
            <person name="Guo Z."/>
        </authorList>
    </citation>
    <scope>NUCLEOTIDE SEQUENCE</scope>
</reference>
<evidence type="ECO:0000313" key="3">
    <source>
        <dbReference type="Proteomes" id="UP000017246"/>
    </source>
</evidence>
<organism evidence="2 3">
    <name type="scientific">Echinococcus multilocularis</name>
    <name type="common">Fox tapeworm</name>
    <dbReference type="NCBI Taxonomy" id="6211"/>
    <lineage>
        <taxon>Eukaryota</taxon>
        <taxon>Metazoa</taxon>
        <taxon>Spiralia</taxon>
        <taxon>Lophotrochozoa</taxon>
        <taxon>Platyhelminthes</taxon>
        <taxon>Cestoda</taxon>
        <taxon>Eucestoda</taxon>
        <taxon>Cyclophyllidea</taxon>
        <taxon>Taeniidae</taxon>
        <taxon>Echinococcus</taxon>
    </lineage>
</organism>
<keyword evidence="1" id="KW-1133">Transmembrane helix</keyword>
<proteinExistence type="predicted"/>
<dbReference type="EMBL" id="LN902845">
    <property type="protein sequence ID" value="CUT98791.1"/>
    <property type="molecule type" value="Genomic_DNA"/>
</dbReference>
<name>U6HR73_ECHMU</name>
<dbReference type="EMBL" id="LN902845">
    <property type="protein sequence ID" value="CUT98790.1"/>
    <property type="molecule type" value="Genomic_DNA"/>
</dbReference>
<dbReference type="Proteomes" id="UP000017246">
    <property type="component" value="Unassembled WGS sequence"/>
</dbReference>
<sequence length="132" mass="14592">MRTMNSMQWDIGLGLWAMDCGNRRCLFTVTAINTTIAFLFLLLLLLLLICFFSSCLLPVPCQPRHHPPPPLASFFPALLSASFLTCLPAFVPTHSSVTVPLPPHSLSSQPPPANGRMDRQIDIQTDGWMDGQ</sequence>
<keyword evidence="3" id="KW-1185">Reference proteome</keyword>
<keyword evidence="1" id="KW-0812">Transmembrane</keyword>
<evidence type="ECO:0000313" key="2">
    <source>
        <dbReference type="EMBL" id="CUT98790.1"/>
    </source>
</evidence>
<feature type="transmembrane region" description="Helical" evidence="1">
    <location>
        <begin position="36"/>
        <end position="59"/>
    </location>
</feature>
<dbReference type="AlphaFoldDB" id="U6HR73"/>
<reference evidence="2" key="1">
    <citation type="journal article" date="2013" name="Nature">
        <title>The genomes of four tapeworm species reveal adaptations to parasitism.</title>
        <authorList>
            <person name="Tsai I.J."/>
            <person name="Zarowiecki M."/>
            <person name="Holroyd N."/>
            <person name="Garciarrubio A."/>
            <person name="Sanchez-Flores A."/>
            <person name="Brooks K.L."/>
            <person name="Tracey A."/>
            <person name="Bobes R.J."/>
            <person name="Fragoso G."/>
            <person name="Sciutto E."/>
            <person name="Aslett M."/>
            <person name="Beasley H."/>
            <person name="Bennett H.M."/>
            <person name="Cai J."/>
            <person name="Camicia F."/>
            <person name="Clark R."/>
            <person name="Cucher M."/>
            <person name="De Silva N."/>
            <person name="Day T.A."/>
            <person name="Deplazes P."/>
            <person name="Estrada K."/>
            <person name="Fernandez C."/>
            <person name="Holland P.W."/>
            <person name="Hou J."/>
            <person name="Hu S."/>
            <person name="Huckvale T."/>
            <person name="Hung S.S."/>
            <person name="Kamenetzky L."/>
            <person name="Keane J.A."/>
            <person name="Kiss F."/>
            <person name="Koziol U."/>
            <person name="Lambert O."/>
            <person name="Liu K."/>
            <person name="Luo X."/>
            <person name="Luo Y."/>
            <person name="Macchiaroli N."/>
            <person name="Nichol S."/>
            <person name="Paps J."/>
            <person name="Parkinson J."/>
            <person name="Pouchkina-Stantcheva N."/>
            <person name="Riddiford N."/>
            <person name="Rosenzvit M."/>
            <person name="Salinas G."/>
            <person name="Wasmuth J.D."/>
            <person name="Zamanian M."/>
            <person name="Zheng Y."/>
            <person name="Cai X."/>
            <person name="Soberon X."/>
            <person name="Olson P.D."/>
            <person name="Laclette J.P."/>
            <person name="Brehm K."/>
            <person name="Berriman M."/>
            <person name="Garciarrubio A."/>
            <person name="Bobes R.J."/>
            <person name="Fragoso G."/>
            <person name="Sanchez-Flores A."/>
            <person name="Estrada K."/>
            <person name="Cevallos M.A."/>
            <person name="Morett E."/>
            <person name="Gonzalez V."/>
            <person name="Portillo T."/>
            <person name="Ochoa-Leyva A."/>
            <person name="Jose M.V."/>
            <person name="Sciutto E."/>
            <person name="Landa A."/>
            <person name="Jimenez L."/>
            <person name="Valdes V."/>
            <person name="Carrero J.C."/>
            <person name="Larralde C."/>
            <person name="Morales-Montor J."/>
            <person name="Limon-Lason J."/>
            <person name="Soberon X."/>
            <person name="Laclette J.P."/>
        </authorList>
    </citation>
    <scope>NUCLEOTIDE SEQUENCE [LARGE SCALE GENOMIC DNA]</scope>
</reference>
<protein>
    <submittedName>
        <fullName evidence="2">Uncharacterized protein</fullName>
    </submittedName>
</protein>
<evidence type="ECO:0000256" key="1">
    <source>
        <dbReference type="SAM" id="Phobius"/>
    </source>
</evidence>
<accession>U6HR73</accession>